<name>A0A644SUA0_9ZZZZ</name>
<proteinExistence type="predicted"/>
<dbReference type="Gene3D" id="1.10.287.470">
    <property type="entry name" value="Helix hairpin bin"/>
    <property type="match status" value="1"/>
</dbReference>
<accession>A0A644SUA0</accession>
<protein>
    <submittedName>
        <fullName evidence="1">Uncharacterized protein</fullName>
    </submittedName>
</protein>
<gene>
    <name evidence="1" type="ORF">SDC9_03746</name>
</gene>
<dbReference type="AlphaFoldDB" id="A0A644SUA0"/>
<dbReference type="InterPro" id="IPR010254">
    <property type="entry name" value="B12-dep_deHydtase_bsu"/>
</dbReference>
<comment type="caution">
    <text evidence="1">The sequence shown here is derived from an EMBL/GenBank/DDBJ whole genome shotgun (WGS) entry which is preliminary data.</text>
</comment>
<reference evidence="1" key="1">
    <citation type="submission" date="2019-08" db="EMBL/GenBank/DDBJ databases">
        <authorList>
            <person name="Kucharzyk K."/>
            <person name="Murdoch R.W."/>
            <person name="Higgins S."/>
            <person name="Loffler F."/>
        </authorList>
    </citation>
    <scope>NUCLEOTIDE SEQUENCE</scope>
</reference>
<organism evidence="1">
    <name type="scientific">bioreactor metagenome</name>
    <dbReference type="NCBI Taxonomy" id="1076179"/>
    <lineage>
        <taxon>unclassified sequences</taxon>
        <taxon>metagenomes</taxon>
        <taxon>ecological metagenomes</taxon>
    </lineage>
</organism>
<sequence>MAFENIIKNAAKESMEGTRTGDKKEEVLAIQNYIKNAKKVFVPNKNNIKTQVINGILEKYGISKAKNLDINTNSADSHRFPCISKATMALDQSDADMIIGRGRLGIPGSGSMLVFMDNKGRILTAGFSPSHVVHKKSLEEAVRDETIMALKRIGLEES</sequence>
<dbReference type="Gene3D" id="3.40.50.10150">
    <property type="entry name" value="B12-dependent dehydatase associated subunit"/>
    <property type="match status" value="1"/>
</dbReference>
<dbReference type="EMBL" id="VSSQ01000006">
    <property type="protein sequence ID" value="MPL58215.1"/>
    <property type="molecule type" value="Genomic_DNA"/>
</dbReference>
<dbReference type="Pfam" id="PF11576">
    <property type="entry name" value="HcgB"/>
    <property type="match status" value="1"/>
</dbReference>
<dbReference type="InterPro" id="IPR012019">
    <property type="entry name" value="HcgB"/>
</dbReference>
<evidence type="ECO:0000313" key="1">
    <source>
        <dbReference type="EMBL" id="MPL58215.1"/>
    </source>
</evidence>